<dbReference type="PRINTS" id="PR00598">
    <property type="entry name" value="HTHMARR"/>
</dbReference>
<keyword evidence="2" id="KW-0238">DNA-binding</keyword>
<proteinExistence type="predicted"/>
<protein>
    <submittedName>
        <fullName evidence="5">MarR family transcriptional regulator</fullName>
    </submittedName>
</protein>
<dbReference type="Gene3D" id="1.10.10.10">
    <property type="entry name" value="Winged helix-like DNA-binding domain superfamily/Winged helix DNA-binding domain"/>
    <property type="match status" value="1"/>
</dbReference>
<reference evidence="5 6" key="1">
    <citation type="submission" date="2024-05" db="EMBL/GenBank/DDBJ databases">
        <title>Sphingomonas sp. HF-S3 16S ribosomal RNA gene Genome sequencing and assembly.</title>
        <authorList>
            <person name="Lee H."/>
        </authorList>
    </citation>
    <scope>NUCLEOTIDE SEQUENCE [LARGE SCALE GENOMIC DNA]</scope>
    <source>
        <strain evidence="5 6">HF-S3</strain>
    </source>
</reference>
<keyword evidence="1" id="KW-0805">Transcription regulation</keyword>
<accession>A0ABV0BEY6</accession>
<evidence type="ECO:0000256" key="1">
    <source>
        <dbReference type="ARBA" id="ARBA00023015"/>
    </source>
</evidence>
<gene>
    <name evidence="5" type="ORF">TPR58_17285</name>
</gene>
<name>A0ABV0BEY6_9SPHN</name>
<keyword evidence="3" id="KW-0804">Transcription</keyword>
<dbReference type="EMBL" id="JBDIZK010000011">
    <property type="protein sequence ID" value="MEN3748932.1"/>
    <property type="molecule type" value="Genomic_DNA"/>
</dbReference>
<dbReference type="InterPro" id="IPR036388">
    <property type="entry name" value="WH-like_DNA-bd_sf"/>
</dbReference>
<sequence>MSKPSSTPLESALLALTASLQPARRAWTQEITRALERFGLALPLALVLVLLGRKRAAMRQSELADAIGVNAGAMVRTLDQAERLGLVERRGVAGDRRANEVHITDEGIDLAGRMEVAMSELRLELLGDLPLADVEAAVRVLGEVEARCGGTNARSRMLG</sequence>
<dbReference type="InterPro" id="IPR000835">
    <property type="entry name" value="HTH_MarR-typ"/>
</dbReference>
<dbReference type="Proteomes" id="UP001427805">
    <property type="component" value="Unassembled WGS sequence"/>
</dbReference>
<keyword evidence="6" id="KW-1185">Reference proteome</keyword>
<dbReference type="InterPro" id="IPR036390">
    <property type="entry name" value="WH_DNA-bd_sf"/>
</dbReference>
<dbReference type="PANTHER" id="PTHR33164">
    <property type="entry name" value="TRANSCRIPTIONAL REGULATOR, MARR FAMILY"/>
    <property type="match status" value="1"/>
</dbReference>
<dbReference type="SMART" id="SM00347">
    <property type="entry name" value="HTH_MARR"/>
    <property type="match status" value="1"/>
</dbReference>
<dbReference type="RefSeq" id="WP_346247976.1">
    <property type="nucleotide sequence ID" value="NZ_JBDIZK010000011.1"/>
</dbReference>
<organism evidence="5 6">
    <name type="scientific">Sphingomonas rustica</name>
    <dbReference type="NCBI Taxonomy" id="3103142"/>
    <lineage>
        <taxon>Bacteria</taxon>
        <taxon>Pseudomonadati</taxon>
        <taxon>Pseudomonadota</taxon>
        <taxon>Alphaproteobacteria</taxon>
        <taxon>Sphingomonadales</taxon>
        <taxon>Sphingomonadaceae</taxon>
        <taxon>Sphingomonas</taxon>
    </lineage>
</organism>
<dbReference type="Pfam" id="PF12802">
    <property type="entry name" value="MarR_2"/>
    <property type="match status" value="1"/>
</dbReference>
<evidence type="ECO:0000313" key="5">
    <source>
        <dbReference type="EMBL" id="MEN3748932.1"/>
    </source>
</evidence>
<evidence type="ECO:0000256" key="3">
    <source>
        <dbReference type="ARBA" id="ARBA00023163"/>
    </source>
</evidence>
<dbReference type="PANTHER" id="PTHR33164:SF64">
    <property type="entry name" value="TRANSCRIPTIONAL REGULATOR SLYA"/>
    <property type="match status" value="1"/>
</dbReference>
<evidence type="ECO:0000259" key="4">
    <source>
        <dbReference type="PROSITE" id="PS50995"/>
    </source>
</evidence>
<dbReference type="SUPFAM" id="SSF46785">
    <property type="entry name" value="Winged helix' DNA-binding domain"/>
    <property type="match status" value="1"/>
</dbReference>
<dbReference type="InterPro" id="IPR039422">
    <property type="entry name" value="MarR/SlyA-like"/>
</dbReference>
<evidence type="ECO:0000256" key="2">
    <source>
        <dbReference type="ARBA" id="ARBA00023125"/>
    </source>
</evidence>
<dbReference type="PROSITE" id="PS50995">
    <property type="entry name" value="HTH_MARR_2"/>
    <property type="match status" value="1"/>
</dbReference>
<feature type="domain" description="HTH marR-type" evidence="4">
    <location>
        <begin position="6"/>
        <end position="146"/>
    </location>
</feature>
<comment type="caution">
    <text evidence="5">The sequence shown here is derived from an EMBL/GenBank/DDBJ whole genome shotgun (WGS) entry which is preliminary data.</text>
</comment>
<evidence type="ECO:0000313" key="6">
    <source>
        <dbReference type="Proteomes" id="UP001427805"/>
    </source>
</evidence>